<accession>A0A2V1DPU9</accession>
<gene>
    <name evidence="2" type="ORF">DM02DRAFT_410764</name>
</gene>
<keyword evidence="3" id="KW-1185">Reference proteome</keyword>
<feature type="region of interest" description="Disordered" evidence="1">
    <location>
        <begin position="103"/>
        <end position="158"/>
    </location>
</feature>
<dbReference type="Proteomes" id="UP000244855">
    <property type="component" value="Unassembled WGS sequence"/>
</dbReference>
<dbReference type="OrthoDB" id="3946545at2759"/>
<sequence>MATSASTPSQSFDHALRFIAIQLLASCYTLLPATSSQSVPLHEQRRRPRVVTALRLHTYFRYAPAAGHHARDPSETTPWPGLYRGPSTEEKFIDTLLRRSRHARQENSYRNHTSDSFEQISDIGDLGDGPADGSPDPRPPQRSSTASGPTTDPAPTWKSFCQPLAPACLFKQQSDKSDEKKSPFFRRSQFGRRADKHANHRDKSKIPSIRPKHISLQKWSSDPISKMPFKFRLRRTNSAPRTPEFEEPQDFSTIYTRRSSSTPTLGSLMPYPFEIPEIRRISASTTAGSLRSVIMTRRPDLLHAGHFPKLPSKAFDSTRLPPFMEVPSTAIPATPVGGISPMSSVMTSSGSGQSLQNDYFALPIPAQKWERSGQRLAEYNTFVYTVTEADSSSDESVMGDQIRRPSIFSVPESPDEIGLRLSEEVEEKLW</sequence>
<evidence type="ECO:0000256" key="1">
    <source>
        <dbReference type="SAM" id="MobiDB-lite"/>
    </source>
</evidence>
<evidence type="ECO:0000313" key="2">
    <source>
        <dbReference type="EMBL" id="PVI00121.1"/>
    </source>
</evidence>
<reference evidence="2 3" key="1">
    <citation type="journal article" date="2018" name="Sci. Rep.">
        <title>Comparative genomics provides insights into the lifestyle and reveals functional heterogeneity of dark septate endophytic fungi.</title>
        <authorList>
            <person name="Knapp D.G."/>
            <person name="Nemeth J.B."/>
            <person name="Barry K."/>
            <person name="Hainaut M."/>
            <person name="Henrissat B."/>
            <person name="Johnson J."/>
            <person name="Kuo A."/>
            <person name="Lim J.H.P."/>
            <person name="Lipzen A."/>
            <person name="Nolan M."/>
            <person name="Ohm R.A."/>
            <person name="Tamas L."/>
            <person name="Grigoriev I.V."/>
            <person name="Spatafora J.W."/>
            <person name="Nagy L.G."/>
            <person name="Kovacs G.M."/>
        </authorList>
    </citation>
    <scope>NUCLEOTIDE SEQUENCE [LARGE SCALE GENOMIC DNA]</scope>
    <source>
        <strain evidence="2 3">DSE2036</strain>
    </source>
</reference>
<dbReference type="EMBL" id="KZ805379">
    <property type="protein sequence ID" value="PVI00121.1"/>
    <property type="molecule type" value="Genomic_DNA"/>
</dbReference>
<feature type="compositionally biased region" description="Polar residues" evidence="1">
    <location>
        <begin position="141"/>
        <end position="150"/>
    </location>
</feature>
<organism evidence="2 3">
    <name type="scientific">Periconia macrospinosa</name>
    <dbReference type="NCBI Taxonomy" id="97972"/>
    <lineage>
        <taxon>Eukaryota</taxon>
        <taxon>Fungi</taxon>
        <taxon>Dikarya</taxon>
        <taxon>Ascomycota</taxon>
        <taxon>Pezizomycotina</taxon>
        <taxon>Dothideomycetes</taxon>
        <taxon>Pleosporomycetidae</taxon>
        <taxon>Pleosporales</taxon>
        <taxon>Massarineae</taxon>
        <taxon>Periconiaceae</taxon>
        <taxon>Periconia</taxon>
    </lineage>
</organism>
<dbReference type="AlphaFoldDB" id="A0A2V1DPU9"/>
<feature type="region of interest" description="Disordered" evidence="1">
    <location>
        <begin position="172"/>
        <end position="210"/>
    </location>
</feature>
<feature type="region of interest" description="Disordered" evidence="1">
    <location>
        <begin position="66"/>
        <end position="86"/>
    </location>
</feature>
<evidence type="ECO:0000313" key="3">
    <source>
        <dbReference type="Proteomes" id="UP000244855"/>
    </source>
</evidence>
<feature type="compositionally biased region" description="Basic and acidic residues" evidence="1">
    <location>
        <begin position="173"/>
        <end position="182"/>
    </location>
</feature>
<name>A0A2V1DPU9_9PLEO</name>
<protein>
    <submittedName>
        <fullName evidence="2">Uncharacterized protein</fullName>
    </submittedName>
</protein>
<dbReference type="STRING" id="97972.A0A2V1DPU9"/>
<proteinExistence type="predicted"/>
<feature type="compositionally biased region" description="Basic and acidic residues" evidence="1">
    <location>
        <begin position="103"/>
        <end position="115"/>
    </location>
</feature>